<accession>E6X9S1</accession>
<dbReference type="HOGENOM" id="CLU_2128996_0_0_10"/>
<keyword evidence="1" id="KW-1133">Transmembrane helix</keyword>
<keyword evidence="1" id="KW-0812">Transmembrane</keyword>
<evidence type="ECO:0000313" key="2">
    <source>
        <dbReference type="EMBL" id="ADV49841.1"/>
    </source>
</evidence>
<feature type="transmembrane region" description="Helical" evidence="1">
    <location>
        <begin position="6"/>
        <end position="23"/>
    </location>
</feature>
<name>E6X9S1_CELAD</name>
<gene>
    <name evidence="2" type="ordered locus">Celal_2554</name>
</gene>
<dbReference type="STRING" id="688270.Celal_2554"/>
<sequence length="113" mass="13278">MIYIIIIIIGLLIFSAIIYGTYYSSIPKDFIKVENEILYFEERIRWESETGGNTGHISMPTWYEPIISYNYLDIKYMYKAKINISLDAPDFNKSIEIFISPKNPEDARHKLSK</sequence>
<dbReference type="AlphaFoldDB" id="E6X9S1"/>
<organism evidence="2 3">
    <name type="scientific">Cellulophaga algicola (strain DSM 14237 / IC166 / ACAM 630)</name>
    <dbReference type="NCBI Taxonomy" id="688270"/>
    <lineage>
        <taxon>Bacteria</taxon>
        <taxon>Pseudomonadati</taxon>
        <taxon>Bacteroidota</taxon>
        <taxon>Flavobacteriia</taxon>
        <taxon>Flavobacteriales</taxon>
        <taxon>Flavobacteriaceae</taxon>
        <taxon>Cellulophaga</taxon>
    </lineage>
</organism>
<keyword evidence="1" id="KW-0472">Membrane</keyword>
<dbReference type="Proteomes" id="UP000008634">
    <property type="component" value="Chromosome"/>
</dbReference>
<reference evidence="2 3" key="1">
    <citation type="journal article" date="2010" name="Stand. Genomic Sci.">
        <title>Complete genome sequence of Cellulophaga algicola type strain (IC166).</title>
        <authorList>
            <person name="Abt B."/>
            <person name="Lu M."/>
            <person name="Misra M."/>
            <person name="Han C."/>
            <person name="Nolan M."/>
            <person name="Lucas S."/>
            <person name="Hammon N."/>
            <person name="Deshpande S."/>
            <person name="Cheng J.F."/>
            <person name="Tapia R."/>
            <person name="Goodwin L."/>
            <person name="Pitluck S."/>
            <person name="Liolios K."/>
            <person name="Pagani I."/>
            <person name="Ivanova N."/>
            <person name="Mavromatis K."/>
            <person name="Ovchinikova G."/>
            <person name="Pati A."/>
            <person name="Chen A."/>
            <person name="Palaniappan K."/>
            <person name="Land M."/>
            <person name="Hauser L."/>
            <person name="Chang Y.J."/>
            <person name="Jeffries C.D."/>
            <person name="Detter J.C."/>
            <person name="Brambilla E."/>
            <person name="Rohde M."/>
            <person name="Tindall B.J."/>
            <person name="Goker M."/>
            <person name="Woyke T."/>
            <person name="Bristow J."/>
            <person name="Eisen J.A."/>
            <person name="Markowitz V."/>
            <person name="Hugenholtz P."/>
            <person name="Kyrpides N.C."/>
            <person name="Klenk H.P."/>
            <person name="Lapidus A."/>
        </authorList>
    </citation>
    <scope>NUCLEOTIDE SEQUENCE [LARGE SCALE GENOMIC DNA]</scope>
    <source>
        <strain evidence="3">DSM 14237 / IC166 / ACAM 630</strain>
    </source>
</reference>
<protein>
    <submittedName>
        <fullName evidence="2">Uncharacterized protein</fullName>
    </submittedName>
</protein>
<evidence type="ECO:0000256" key="1">
    <source>
        <dbReference type="SAM" id="Phobius"/>
    </source>
</evidence>
<keyword evidence="3" id="KW-1185">Reference proteome</keyword>
<dbReference type="KEGG" id="cao:Celal_2554"/>
<evidence type="ECO:0000313" key="3">
    <source>
        <dbReference type="Proteomes" id="UP000008634"/>
    </source>
</evidence>
<dbReference type="EMBL" id="CP002453">
    <property type="protein sequence ID" value="ADV49841.1"/>
    <property type="molecule type" value="Genomic_DNA"/>
</dbReference>
<proteinExistence type="predicted"/>